<dbReference type="InterPro" id="IPR050896">
    <property type="entry name" value="Mito_lipid_metab_GTPase"/>
</dbReference>
<feature type="compositionally biased region" description="Acidic residues" evidence="1">
    <location>
        <begin position="767"/>
        <end position="776"/>
    </location>
</feature>
<organism evidence="2 3">
    <name type="scientific">Thielaviopsis punctulata</name>
    <dbReference type="NCBI Taxonomy" id="72032"/>
    <lineage>
        <taxon>Eukaryota</taxon>
        <taxon>Fungi</taxon>
        <taxon>Dikarya</taxon>
        <taxon>Ascomycota</taxon>
        <taxon>Pezizomycotina</taxon>
        <taxon>Sordariomycetes</taxon>
        <taxon>Hypocreomycetidae</taxon>
        <taxon>Microascales</taxon>
        <taxon>Ceratocystidaceae</taxon>
        <taxon>Thielaviopsis</taxon>
    </lineage>
</organism>
<evidence type="ECO:0000256" key="1">
    <source>
        <dbReference type="SAM" id="MobiDB-lite"/>
    </source>
</evidence>
<dbReference type="AlphaFoldDB" id="A0A0F4ZAY2"/>
<evidence type="ECO:0008006" key="4">
    <source>
        <dbReference type="Google" id="ProtNLM"/>
    </source>
</evidence>
<feature type="compositionally biased region" description="Low complexity" evidence="1">
    <location>
        <begin position="752"/>
        <end position="766"/>
    </location>
</feature>
<proteinExistence type="predicted"/>
<reference evidence="2 3" key="1">
    <citation type="submission" date="2015-03" db="EMBL/GenBank/DDBJ databases">
        <authorList>
            <person name="Radwan O."/>
            <person name="Al-Naeli F.A."/>
            <person name="Rendon G.A."/>
            <person name="Fields C."/>
        </authorList>
    </citation>
    <scope>NUCLEOTIDE SEQUENCE [LARGE SCALE GENOMIC DNA]</scope>
    <source>
        <strain evidence="2">CR-DP1</strain>
    </source>
</reference>
<name>A0A0F4ZAY2_9PEZI</name>
<dbReference type="PANTHER" id="PTHR46434">
    <property type="entry name" value="GENETIC INTERACTOR OF PROHIBITINS 3, MITOCHONDRIAL"/>
    <property type="match status" value="1"/>
</dbReference>
<evidence type="ECO:0000313" key="2">
    <source>
        <dbReference type="EMBL" id="KKA27692.1"/>
    </source>
</evidence>
<dbReference type="GO" id="GO:0005739">
    <property type="term" value="C:mitochondrion"/>
    <property type="evidence" value="ECO:0007669"/>
    <property type="project" value="TreeGrafter"/>
</dbReference>
<evidence type="ECO:0000313" key="3">
    <source>
        <dbReference type="Proteomes" id="UP000033483"/>
    </source>
</evidence>
<feature type="compositionally biased region" description="Low complexity" evidence="1">
    <location>
        <begin position="417"/>
        <end position="441"/>
    </location>
</feature>
<dbReference type="InterPro" id="IPR027417">
    <property type="entry name" value="P-loop_NTPase"/>
</dbReference>
<dbReference type="PANTHER" id="PTHR46434:SF1">
    <property type="entry name" value="GENETIC INTERACTOR OF PROHIBITINS 3, MITOCHONDRIAL"/>
    <property type="match status" value="1"/>
</dbReference>
<dbReference type="OrthoDB" id="1696305at2759"/>
<accession>A0A0F4ZAY2</accession>
<feature type="region of interest" description="Disordered" evidence="1">
    <location>
        <begin position="392"/>
        <end position="450"/>
    </location>
</feature>
<feature type="region of interest" description="Disordered" evidence="1">
    <location>
        <begin position="670"/>
        <end position="731"/>
    </location>
</feature>
<sequence>MYRSLAMRSLWRSVASVQVRAPVLPGAWRPAVAVRTPMASRIRRFMATDAGASGERKDSMIEWDDGEEPEEPAVFARTQAAGTAEAVEAVEAVEEAENTEAPESAGPLNQIAPELEPKIKRSLPSTCSGCGAFTQTKHAQHPGYYDLNRKSVRHYLGLEERPVKKATDVKDNHQVLAVINQIGEEKLKQLGIDPKSLIQDENPDLELQKNRDGVLQPPLCDRCHVLIHHRVGEPIFHPSVHALSATLDESPWKYNHVFHVIDAADFPMSLVPRLHQIIGDIHLRTRNRRSSPMHFQGDRAITMSFVITRSDLLAPKKEQVDALMPYLREVLRESLGRVGRSVRLGNLWCVSAKRAWWTASLREEIWRRGGALWLIGKINVGKSQLFETVYPKGRLPQPEEPLRDSLEGSQESDTGFATEASAETATATSTEPSTEPSTTPATNPPAQPRVSLIEETNPLKIGEWLPPPRKEEMYPAMPTVSDLAGTTASPIRIPFGGGKGELIDLPGLARTTLTNNVMTKFRDQLIMKSRIVPEQQVVKPGQSLLIGGMFRITPRSEDTIILAYNFTPMEPHVTNTQKAIEISEQRSDLVVNNIAVPGVGSSMKLAHSVALKYDVTRERAGPLTRKNAVGLNTDRLPFRVLAIDILIESVGWVELVAQVRTRALYHGRPAADYETPRPQPLGSDGWGAKDKYTPRFSGEGPWHKDFREDYDETNPWQTMERSQAESHKKDLRKLKRANAHIWDAIESGTDVPTTGSSSTKPSPAQDAPEEDADAVDLPEPNWPVVDIFSPHGHYIGMRRPMNGWLLNKPLVTKEQKRGRPRKSMKGAKKKAKLALRMAKSTYFTG</sequence>
<feature type="region of interest" description="Disordered" evidence="1">
    <location>
        <begin position="743"/>
        <end position="778"/>
    </location>
</feature>
<comment type="caution">
    <text evidence="2">The sequence shown here is derived from an EMBL/GenBank/DDBJ whole genome shotgun (WGS) entry which is preliminary data.</text>
</comment>
<dbReference type="Proteomes" id="UP000033483">
    <property type="component" value="Unassembled WGS sequence"/>
</dbReference>
<keyword evidence="3" id="KW-1185">Reference proteome</keyword>
<gene>
    <name evidence="2" type="ORF">TD95_002771</name>
</gene>
<dbReference type="Gene3D" id="3.40.50.300">
    <property type="entry name" value="P-loop containing nucleotide triphosphate hydrolases"/>
    <property type="match status" value="1"/>
</dbReference>
<dbReference type="EMBL" id="LAEV01001609">
    <property type="protein sequence ID" value="KKA27692.1"/>
    <property type="molecule type" value="Genomic_DNA"/>
</dbReference>
<protein>
    <recommendedName>
        <fullName evidence="4">G domain-containing protein</fullName>
    </recommendedName>
</protein>
<dbReference type="SUPFAM" id="SSF52540">
    <property type="entry name" value="P-loop containing nucleoside triphosphate hydrolases"/>
    <property type="match status" value="1"/>
</dbReference>